<feature type="transmembrane region" description="Helical" evidence="10">
    <location>
        <begin position="1482"/>
        <end position="1503"/>
    </location>
</feature>
<keyword evidence="5 9" id="KW-0297">G-protein coupled receptor</keyword>
<feature type="transmembrane region" description="Helical" evidence="10">
    <location>
        <begin position="150"/>
        <end position="169"/>
    </location>
</feature>
<evidence type="ECO:0000313" key="12">
    <source>
        <dbReference type="EMBL" id="CAG5865366.1"/>
    </source>
</evidence>
<feature type="transmembrane region" description="Helical" evidence="10">
    <location>
        <begin position="1263"/>
        <end position="1283"/>
    </location>
</feature>
<dbReference type="InterPro" id="IPR050569">
    <property type="entry name" value="TAAR"/>
</dbReference>
<dbReference type="PROSITE" id="PS00237">
    <property type="entry name" value="G_PROTEIN_RECEP_F1_1"/>
    <property type="match status" value="5"/>
</dbReference>
<feature type="transmembrane region" description="Helical" evidence="10">
    <location>
        <begin position="1076"/>
        <end position="1098"/>
    </location>
</feature>
<feature type="transmembrane region" description="Helical" evidence="10">
    <location>
        <begin position="199"/>
        <end position="222"/>
    </location>
</feature>
<organism evidence="12 13">
    <name type="scientific">Menidia menidia</name>
    <name type="common">Atlantic silverside</name>
    <dbReference type="NCBI Taxonomy" id="238744"/>
    <lineage>
        <taxon>Eukaryota</taxon>
        <taxon>Metazoa</taxon>
        <taxon>Chordata</taxon>
        <taxon>Craniata</taxon>
        <taxon>Vertebrata</taxon>
        <taxon>Euteleostomi</taxon>
        <taxon>Actinopterygii</taxon>
        <taxon>Neopterygii</taxon>
        <taxon>Teleostei</taxon>
        <taxon>Neoteleostei</taxon>
        <taxon>Acanthomorphata</taxon>
        <taxon>Ovalentaria</taxon>
        <taxon>Atherinomorphae</taxon>
        <taxon>Atheriniformes</taxon>
        <taxon>Atherinopsidae</taxon>
        <taxon>Menidiinae</taxon>
        <taxon>Menidia</taxon>
    </lineage>
</organism>
<keyword evidence="13" id="KW-1185">Reference proteome</keyword>
<evidence type="ECO:0000256" key="9">
    <source>
        <dbReference type="RuleBase" id="RU000688"/>
    </source>
</evidence>
<feature type="transmembrane region" description="Helical" evidence="10">
    <location>
        <begin position="30"/>
        <end position="57"/>
    </location>
</feature>
<feature type="transmembrane region" description="Helical" evidence="10">
    <location>
        <begin position="1303"/>
        <end position="1328"/>
    </location>
</feature>
<evidence type="ECO:0000256" key="3">
    <source>
        <dbReference type="ARBA" id="ARBA00022692"/>
    </source>
</evidence>
<feature type="transmembrane region" description="Helical" evidence="10">
    <location>
        <begin position="1185"/>
        <end position="1202"/>
    </location>
</feature>
<sequence>MEIRDGAELCFPLLRNSSCRRPSLHWSEAVLLNILLAFISLITVTLNLLVIISISHFRQGHLQQLHTPTNIILLSLAVSDFLVGLLLMPLEIFRKNTCWTLGDVVCVLYGYLVCYIVSASIGNIVLISVDRYVAICDPLHYPARITVTKVKCSVCFCWLWYALYSVVYMKDDLIQPGRSNSCFGECTLVINYVTGVVDLFVNFILPVTVIVVLYVRIFAVAVSHAGFVRSRVTDTTLQHSLTITKRKSELKAAKTLAVLVFVYLVCFCPFYCYSLVEVNLTSTSYASFLFFLFYCNSCLNPLIYALFYSWFRKAVKLTVTLQILQPGSCEANILCCTKERRSAALCISLQMEIQVEADLCFPQLHNTSCKKPATPWAEALLLQTVLSVIALLTVVLNLLLHTPTNILLLSLAVSDFLVGLVLMPGEIMRNTACWILGDFMCSLDNYLSYIITSASVGDMVLISIDRYVAICDPLHYPARFTERKVQICVCLCWLCSVLYNILLVKGDLAQPGRHSSCDGRCVIVVEYVTGTVDMVTTFIAPVTVIVVLYLRVFVVAVTQARAVRSHVTGISLQLSMSQTRKSELKAARTLGVLIIVFLMCFCPYYCVSLAGDDLLSGSYASYVLFLFYSNSCLNPLIYALFYPWFRKAVKLIMELQEVADLCFPHLSNSSCRKPAPPWADVVLLHILPSFISVLTVVLNLLLHTPTNIILLSLAVSDFLMGLLLMPVEILRNTACWFLGDFLCSLYSSLSFVITSASVGDMVLISVDRYVAICDPLHYSSRVNENRVKFCVCLCWFCSVCFGTLLVIDDFKKPGRYNSCQGECQINIDYIPGTIDIVVSFILPVTVIVVLYMRVFVVAVSQARAVRSHVTAVNVQLSVRKSELKAARTLGVLVVVFLICFVPYYCVSLVGDVLLSGSNTFYILILFLFYFNSTLNPVIYALFYPWFRKAVQHVVTLRILQPGSHDFKKPGRYNSCQGECQINIDYIPGTIDIVVSFILPVTVIVVLYMRVFVVAVSQARAVRSHVTAVNVQLSVRKSELKAARTLGVLVVVFLICFVPYYCVSLVGDVLLSGSNTFYILILFLFYFNSTLNPVIYALFYPWFRKAVQHVLTLRILQPGSQSSRGFNSLKMEVWETTELCFPHLSNSSCRKPAYSIGEVVLLQITLSFVSVLTVILNLLLHTPTNILLLSLAVSDCLVGLLLIPGEILRNITCWYLGDIACFIFVYISYIITSASVGDMVLISIDRYVAICQPLHYQTRVTGKRVKVCVCLCWLCSVLFCILFIKDDLTQLGKHNSCYGECIFYLDYIMGTIDVVLTFIFPVTVITVLYMKVFVVAVSQARAMRSHVGAAKVQLSVTIQSRKSELKAARTLGVLIIVFLICFCPYYCFSFVSFDFLNNASSSFVHYLFYLNSCLNPMIYSLFYPWFRKAVTLTLSLQILKPGSKSSRGFSSLKMEIWETTELCFPHLSNSSCRKPAYSIGEVVLLQITLSFVSVLTVILNLLMYRFVFKCSSLSPSRQLHTPTNILLLSLAVSDCLVGLLLLPGEILRNTACWFLGDFSCCIFMYISYIITSASVGDMVLISIDRYVAICQPLHYQTRVTEKRVKVCVCLCWLCSVLYSILFIEDDLTQLGIHNSCYGECIFYIDYMIGTVDIVLTFILPVTVITVLYMKVFVVAVSQARAMRSHVGAAKVQLSVTIQSRKSELKAARTLGVLIIVFLICFCPYYCFSFVSFDFLNNASSSFVHYLFYLNSCLNPMIYSLFYPWFRKAVTLTLSLQILKPGSSQTNILCGDERSKVTLRQKRFTQLRQLNFAIKLGKDNRWVKNQSKNVKVTSSGEELQENQEYVIWLSKR</sequence>
<evidence type="ECO:0000256" key="2">
    <source>
        <dbReference type="ARBA" id="ARBA00022475"/>
    </source>
</evidence>
<comment type="subcellular location">
    <subcellularLocation>
        <location evidence="1">Cell membrane</location>
        <topology evidence="1">Multi-pass membrane protein</topology>
    </subcellularLocation>
</comment>
<feature type="transmembrane region" description="Helical" evidence="10">
    <location>
        <begin position="1159"/>
        <end position="1179"/>
    </location>
</feature>
<keyword evidence="4 10" id="KW-1133">Transmembrane helix</keyword>
<evidence type="ECO:0000256" key="1">
    <source>
        <dbReference type="ARBA" id="ARBA00004651"/>
    </source>
</evidence>
<feature type="transmembrane region" description="Helical" evidence="10">
    <location>
        <begin position="108"/>
        <end position="129"/>
    </location>
</feature>
<feature type="transmembrane region" description="Helical" evidence="10">
    <location>
        <begin position="1561"/>
        <end position="1582"/>
    </location>
</feature>
<feature type="transmembrane region" description="Helical" evidence="10">
    <location>
        <begin position="787"/>
        <end position="807"/>
    </location>
</feature>
<name>A0A8S4AIK8_9TELE</name>
<evidence type="ECO:0000256" key="5">
    <source>
        <dbReference type="ARBA" id="ARBA00023040"/>
    </source>
</evidence>
<keyword evidence="2" id="KW-1003">Cell membrane</keyword>
<keyword evidence="3 9" id="KW-0812">Transmembrane</keyword>
<dbReference type="PRINTS" id="PR00237">
    <property type="entry name" value="GPCRRHODOPSN"/>
</dbReference>
<dbReference type="PANTHER" id="PTHR24249:SF381">
    <property type="entry name" value="TRACE AMINE ASSOCIATED RECEPTOR 19P-RELATED"/>
    <property type="match status" value="1"/>
</dbReference>
<feature type="transmembrane region" description="Helical" evidence="10">
    <location>
        <begin position="1709"/>
        <end position="1729"/>
    </location>
</feature>
<protein>
    <submittedName>
        <fullName evidence="12">(Atlantic silverside) hypothetical protein</fullName>
    </submittedName>
</protein>
<feature type="transmembrane region" description="Helical" evidence="10">
    <location>
        <begin position="1524"/>
        <end position="1541"/>
    </location>
</feature>
<evidence type="ECO:0000256" key="8">
    <source>
        <dbReference type="ARBA" id="ARBA00023224"/>
    </source>
</evidence>
<feature type="transmembrane region" description="Helical" evidence="10">
    <location>
        <begin position="682"/>
        <end position="702"/>
    </location>
</feature>
<feature type="transmembrane region" description="Helical" evidence="10">
    <location>
        <begin position="1603"/>
        <end position="1622"/>
    </location>
</feature>
<evidence type="ECO:0000259" key="11">
    <source>
        <dbReference type="PROSITE" id="PS50262"/>
    </source>
</evidence>
<feature type="transmembrane region" description="Helical" evidence="10">
    <location>
        <begin position="485"/>
        <end position="504"/>
    </location>
</feature>
<feature type="transmembrane region" description="Helical" evidence="10">
    <location>
        <begin position="1045"/>
        <end position="1070"/>
    </location>
</feature>
<dbReference type="SUPFAM" id="SSF81321">
    <property type="entry name" value="Family A G protein-coupled receptor-like"/>
    <property type="match status" value="6"/>
</dbReference>
<evidence type="ECO:0000256" key="4">
    <source>
        <dbReference type="ARBA" id="ARBA00022989"/>
    </source>
</evidence>
<dbReference type="InterPro" id="IPR000276">
    <property type="entry name" value="GPCR_Rhodpsn"/>
</dbReference>
<dbReference type="GO" id="GO:0005886">
    <property type="term" value="C:plasma membrane"/>
    <property type="evidence" value="ECO:0007669"/>
    <property type="project" value="UniProtKB-SubCell"/>
</dbReference>
<feature type="transmembrane region" description="Helical" evidence="10">
    <location>
        <begin position="622"/>
        <end position="645"/>
    </location>
</feature>
<dbReference type="PANTHER" id="PTHR24249">
    <property type="entry name" value="HISTAMINE RECEPTOR-RELATED G-PROTEIN COUPLED RECEPTOR"/>
    <property type="match status" value="1"/>
</dbReference>
<dbReference type="FunFam" id="1.20.1070.10:FF:000318">
    <property type="entry name" value="Trace amine associated receptor 15"/>
    <property type="match status" value="2"/>
</dbReference>
<proteinExistence type="inferred from homology"/>
<feature type="transmembrane region" description="Helical" evidence="10">
    <location>
        <begin position="406"/>
        <end position="423"/>
    </location>
</feature>
<evidence type="ECO:0000256" key="6">
    <source>
        <dbReference type="ARBA" id="ARBA00023136"/>
    </source>
</evidence>
<feature type="domain" description="G-protein coupled receptors family 1 profile" evidence="11">
    <location>
        <begin position="1498"/>
        <end position="1757"/>
    </location>
</feature>
<comment type="similarity">
    <text evidence="9">Belongs to the G-protein coupled receptor 1 family.</text>
</comment>
<keyword evidence="7 9" id="KW-0675">Receptor</keyword>
<feature type="transmembrane region" description="Helical" evidence="10">
    <location>
        <begin position="836"/>
        <end position="859"/>
    </location>
</feature>
<evidence type="ECO:0000256" key="10">
    <source>
        <dbReference type="SAM" id="Phobius"/>
    </source>
</evidence>
<feature type="transmembrane region" description="Helical" evidence="10">
    <location>
        <begin position="380"/>
        <end position="400"/>
    </location>
</feature>
<feature type="domain" description="G-protein coupled receptors family 1 profile" evidence="11">
    <location>
        <begin position="688"/>
        <end position="939"/>
    </location>
</feature>
<dbReference type="EMBL" id="CAJRST010001113">
    <property type="protein sequence ID" value="CAG5865366.1"/>
    <property type="molecule type" value="Genomic_DNA"/>
</dbReference>
<evidence type="ECO:0000313" key="13">
    <source>
        <dbReference type="Proteomes" id="UP000677803"/>
    </source>
</evidence>
<dbReference type="InterPro" id="IPR017452">
    <property type="entry name" value="GPCR_Rhodpsn_7TM"/>
</dbReference>
<dbReference type="Proteomes" id="UP000677803">
    <property type="component" value="Unassembled WGS sequence"/>
</dbReference>
<feature type="domain" description="G-protein coupled receptors family 1 profile" evidence="11">
    <location>
        <begin position="386"/>
        <end position="638"/>
    </location>
</feature>
<feature type="transmembrane region" description="Helical" evidence="10">
    <location>
        <begin position="255"/>
        <end position="276"/>
    </location>
</feature>
<feature type="transmembrane region" description="Helical" evidence="10">
    <location>
        <begin position="889"/>
        <end position="914"/>
    </location>
</feature>
<feature type="transmembrane region" description="Helical" evidence="10">
    <location>
        <begin position="69"/>
        <end position="88"/>
    </location>
</feature>
<feature type="domain" description="G-protein coupled receptors family 1 profile" evidence="11">
    <location>
        <begin position="1165"/>
        <end position="1418"/>
    </location>
</feature>
<feature type="transmembrane region" description="Helical" evidence="10">
    <location>
        <begin position="1214"/>
        <end position="1243"/>
    </location>
</feature>
<feature type="transmembrane region" description="Helical" evidence="10">
    <location>
        <begin position="590"/>
        <end position="610"/>
    </location>
</feature>
<feature type="transmembrane region" description="Helical" evidence="10">
    <location>
        <begin position="920"/>
        <end position="942"/>
    </location>
</feature>
<feature type="domain" description="G-protein coupled receptors family 1 profile" evidence="11">
    <location>
        <begin position="46"/>
        <end position="304"/>
    </location>
</feature>
<dbReference type="CDD" id="cd15055">
    <property type="entry name" value="7tmA_TAARs"/>
    <property type="match status" value="5"/>
</dbReference>
<dbReference type="Pfam" id="PF00001">
    <property type="entry name" value="7tm_1"/>
    <property type="match status" value="6"/>
</dbReference>
<dbReference type="PROSITE" id="PS50262">
    <property type="entry name" value="G_PROTEIN_RECEP_F1_2"/>
    <property type="match status" value="6"/>
</dbReference>
<accession>A0A8S4AIK8</accession>
<reference evidence="12" key="1">
    <citation type="submission" date="2021-05" db="EMBL/GenBank/DDBJ databases">
        <authorList>
            <person name="Tigano A."/>
        </authorList>
    </citation>
    <scope>NUCLEOTIDE SEQUENCE</scope>
</reference>
<comment type="caution">
    <text evidence="12">The sequence shown here is derived from an EMBL/GenBank/DDBJ whole genome shotgun (WGS) entry which is preliminary data.</text>
</comment>
<gene>
    <name evidence="12" type="ORF">MMEN_LOCUS2030</name>
</gene>
<dbReference type="Gene3D" id="1.20.1070.10">
    <property type="entry name" value="Rhodopsin 7-helix transmembrane proteins"/>
    <property type="match status" value="6"/>
</dbReference>
<feature type="transmembrane region" description="Helical" evidence="10">
    <location>
        <begin position="538"/>
        <end position="557"/>
    </location>
</feature>
<feature type="transmembrane region" description="Helical" evidence="10">
    <location>
        <begin position="1652"/>
        <end position="1675"/>
    </location>
</feature>
<feature type="transmembrane region" description="Helical" evidence="10">
    <location>
        <begin position="288"/>
        <end position="311"/>
    </location>
</feature>
<keyword evidence="6 10" id="KW-0472">Membrane</keyword>
<dbReference type="GO" id="GO:0001594">
    <property type="term" value="F:trace-amine receptor activity"/>
    <property type="evidence" value="ECO:0007669"/>
    <property type="project" value="TreeGrafter"/>
</dbReference>
<feature type="transmembrane region" description="Helical" evidence="10">
    <location>
        <begin position="1370"/>
        <end position="1390"/>
    </location>
</feature>
<evidence type="ECO:0000256" key="7">
    <source>
        <dbReference type="ARBA" id="ARBA00023170"/>
    </source>
</evidence>
<keyword evidence="8 9" id="KW-0807">Transducer</keyword>
<feature type="transmembrane region" description="Helical" evidence="10">
    <location>
        <begin position="1741"/>
        <end position="1764"/>
    </location>
</feature>
<feature type="domain" description="G-protein coupled receptors family 1 profile" evidence="11">
    <location>
        <begin position="979"/>
        <end position="1095"/>
    </location>
</feature>
<feature type="transmembrane region" description="Helical" evidence="10">
    <location>
        <begin position="708"/>
        <end position="727"/>
    </location>
</feature>